<dbReference type="GO" id="GO:0009236">
    <property type="term" value="P:cobalamin biosynthetic process"/>
    <property type="evidence" value="ECO:0007669"/>
    <property type="project" value="UniProtKB-KW"/>
</dbReference>
<dbReference type="RefSeq" id="WP_153116437.1">
    <property type="nucleotide sequence ID" value="NZ_JACIGE010000011.1"/>
</dbReference>
<evidence type="ECO:0000256" key="9">
    <source>
        <dbReference type="ARBA" id="ARBA00060548"/>
    </source>
</evidence>
<evidence type="ECO:0000259" key="10">
    <source>
        <dbReference type="Pfam" id="PF00590"/>
    </source>
</evidence>
<dbReference type="InterPro" id="IPR035996">
    <property type="entry name" value="4pyrrol_Methylase_sf"/>
</dbReference>
<keyword evidence="6" id="KW-0949">S-adenosyl-L-methionine</keyword>
<dbReference type="EC" id="2.1.1.107" evidence="2"/>
<evidence type="ECO:0000256" key="1">
    <source>
        <dbReference type="ARBA" id="ARBA00005879"/>
    </source>
</evidence>
<dbReference type="GO" id="GO:0016829">
    <property type="term" value="F:lyase activity"/>
    <property type="evidence" value="ECO:0007669"/>
    <property type="project" value="UniProtKB-KW"/>
</dbReference>
<keyword evidence="11" id="KW-0456">Lyase</keyword>
<dbReference type="InterPro" id="IPR000878">
    <property type="entry name" value="4pyrrol_Mease"/>
</dbReference>
<dbReference type="PANTHER" id="PTHR45790">
    <property type="entry name" value="SIROHEME SYNTHASE-RELATED"/>
    <property type="match status" value="1"/>
</dbReference>
<evidence type="ECO:0000256" key="5">
    <source>
        <dbReference type="ARBA" id="ARBA00022679"/>
    </source>
</evidence>
<dbReference type="GO" id="GO:0032259">
    <property type="term" value="P:methylation"/>
    <property type="evidence" value="ECO:0007669"/>
    <property type="project" value="UniProtKB-KW"/>
</dbReference>
<organism evidence="11 12">
    <name type="scientific">Rhodocyclus tenuis</name>
    <name type="common">Rhodospirillum tenue</name>
    <dbReference type="NCBI Taxonomy" id="1066"/>
    <lineage>
        <taxon>Bacteria</taxon>
        <taxon>Pseudomonadati</taxon>
        <taxon>Pseudomonadota</taxon>
        <taxon>Betaproteobacteria</taxon>
        <taxon>Rhodocyclales</taxon>
        <taxon>Rhodocyclaceae</taxon>
        <taxon>Rhodocyclus</taxon>
    </lineage>
</organism>
<dbReference type="Gene3D" id="3.40.1010.10">
    <property type="entry name" value="Cobalt-precorrin-4 Transmethylase, Domain 1"/>
    <property type="match status" value="1"/>
</dbReference>
<comment type="caution">
    <text evidence="11">The sequence shown here is derived from an EMBL/GenBank/DDBJ whole genome shotgun (WGS) entry which is preliminary data.</text>
</comment>
<dbReference type="PANTHER" id="PTHR45790:SF3">
    <property type="entry name" value="S-ADENOSYL-L-METHIONINE-DEPENDENT UROPORPHYRINOGEN III METHYLTRANSFERASE, CHLOROPLASTIC"/>
    <property type="match status" value="1"/>
</dbReference>
<dbReference type="NCBIfam" id="TIGR01469">
    <property type="entry name" value="cobA_cysG_Cterm"/>
    <property type="match status" value="1"/>
</dbReference>
<keyword evidence="7" id="KW-0627">Porphyrin biosynthesis</keyword>
<sequence length="261" mass="26665">MNCPPSGAATPAPVTLVGCGPGAADLLTLRALRAIEAADALVYDNLIGDDVLHFARADAERIYVGKRASRHTLPQEEINALLVRLAREGKRTARLKGGDPFIFGRGGEEMDALRAAGIAVDIIPGVTAAAACAAAAGIPLTHRDEARSLVLTTGHGKPGAQEPDWAALARPGQTIAFYMGVANAGEIARELLAHGMAGSMPVAIIERGATPAQRIHAATLATLTARIAERAIKAPALLLVGEVAARAADTGASDTATSPAA</sequence>
<reference evidence="11 12" key="1">
    <citation type="submission" date="2020-08" db="EMBL/GenBank/DDBJ databases">
        <title>Genome sequencing of Purple Non-Sulfur Bacteria from various extreme environments.</title>
        <authorList>
            <person name="Mayer M."/>
        </authorList>
    </citation>
    <scope>NUCLEOTIDE SEQUENCE [LARGE SCALE GENOMIC DNA]</scope>
    <source>
        <strain evidence="11 12">2761</strain>
    </source>
</reference>
<dbReference type="CDD" id="cd11642">
    <property type="entry name" value="SUMT"/>
    <property type="match status" value="1"/>
</dbReference>
<keyword evidence="4 11" id="KW-0489">Methyltransferase</keyword>
<keyword evidence="3" id="KW-0169">Cobalamin biosynthesis</keyword>
<dbReference type="AlphaFoldDB" id="A0A840G271"/>
<evidence type="ECO:0000313" key="12">
    <source>
        <dbReference type="Proteomes" id="UP000587070"/>
    </source>
</evidence>
<evidence type="ECO:0000313" key="11">
    <source>
        <dbReference type="EMBL" id="MBB4248404.1"/>
    </source>
</evidence>
<keyword evidence="5 11" id="KW-0808">Transferase</keyword>
<dbReference type="GO" id="GO:0019354">
    <property type="term" value="P:siroheme biosynthetic process"/>
    <property type="evidence" value="ECO:0007669"/>
    <property type="project" value="UniProtKB-UniPathway"/>
</dbReference>
<dbReference type="Pfam" id="PF00590">
    <property type="entry name" value="TP_methylase"/>
    <property type="match status" value="1"/>
</dbReference>
<dbReference type="InterPro" id="IPR050161">
    <property type="entry name" value="Siro_Cobalamin_biosynth"/>
</dbReference>
<evidence type="ECO:0000256" key="8">
    <source>
        <dbReference type="ARBA" id="ARBA00025705"/>
    </source>
</evidence>
<dbReference type="InterPro" id="IPR014776">
    <property type="entry name" value="4pyrrole_Mease_sub2"/>
</dbReference>
<dbReference type="EMBL" id="JACIGE010000011">
    <property type="protein sequence ID" value="MBB4248404.1"/>
    <property type="molecule type" value="Genomic_DNA"/>
</dbReference>
<proteinExistence type="inferred from homology"/>
<evidence type="ECO:0000256" key="4">
    <source>
        <dbReference type="ARBA" id="ARBA00022603"/>
    </source>
</evidence>
<protein>
    <recommendedName>
        <fullName evidence="2">uroporphyrinogen-III C-methyltransferase</fullName>
        <ecNumber evidence="2">2.1.1.107</ecNumber>
    </recommendedName>
</protein>
<dbReference type="NCBIfam" id="NF004790">
    <property type="entry name" value="PRK06136.1"/>
    <property type="match status" value="1"/>
</dbReference>
<evidence type="ECO:0000256" key="6">
    <source>
        <dbReference type="ARBA" id="ARBA00022691"/>
    </source>
</evidence>
<accession>A0A840G271</accession>
<dbReference type="FunFam" id="3.40.1010.10:FF:000001">
    <property type="entry name" value="Siroheme synthase"/>
    <property type="match status" value="1"/>
</dbReference>
<feature type="domain" description="Tetrapyrrole methylase" evidence="10">
    <location>
        <begin position="14"/>
        <end position="223"/>
    </location>
</feature>
<evidence type="ECO:0000256" key="2">
    <source>
        <dbReference type="ARBA" id="ARBA00012162"/>
    </source>
</evidence>
<dbReference type="OrthoDB" id="9815856at2"/>
<name>A0A840G271_RHOTE</name>
<comment type="similarity">
    <text evidence="1">Belongs to the precorrin methyltransferase family.</text>
</comment>
<comment type="pathway">
    <text evidence="9">Cofactor biosynthesis; adenosylcobalamin biosynthesis; precorrin-2 from uroporphyrinogen III: step 1/1.</text>
</comment>
<dbReference type="InterPro" id="IPR006366">
    <property type="entry name" value="CobA/CysG_C"/>
</dbReference>
<evidence type="ECO:0000256" key="7">
    <source>
        <dbReference type="ARBA" id="ARBA00023244"/>
    </source>
</evidence>
<dbReference type="Proteomes" id="UP000587070">
    <property type="component" value="Unassembled WGS sequence"/>
</dbReference>
<dbReference type="Gene3D" id="3.30.950.10">
    <property type="entry name" value="Methyltransferase, Cobalt-precorrin-4 Transmethylase, Domain 2"/>
    <property type="match status" value="1"/>
</dbReference>
<dbReference type="FunFam" id="3.30.950.10:FF:000001">
    <property type="entry name" value="Siroheme synthase"/>
    <property type="match status" value="1"/>
</dbReference>
<keyword evidence="11" id="KW-0560">Oxidoreductase</keyword>
<dbReference type="UniPathway" id="UPA00262">
    <property type="reaction ID" value="UER00211"/>
</dbReference>
<gene>
    <name evidence="11" type="ORF">GGD90_002796</name>
</gene>
<keyword evidence="12" id="KW-1185">Reference proteome</keyword>
<dbReference type="GO" id="GO:0016491">
    <property type="term" value="F:oxidoreductase activity"/>
    <property type="evidence" value="ECO:0007669"/>
    <property type="project" value="UniProtKB-KW"/>
</dbReference>
<comment type="pathway">
    <text evidence="8">Porphyrin-containing compound metabolism; siroheme biosynthesis; precorrin-2 from uroporphyrinogen III: step 1/1.</text>
</comment>
<dbReference type="InterPro" id="IPR014777">
    <property type="entry name" value="4pyrrole_Mease_sub1"/>
</dbReference>
<evidence type="ECO:0000256" key="3">
    <source>
        <dbReference type="ARBA" id="ARBA00022573"/>
    </source>
</evidence>
<dbReference type="GO" id="GO:0004851">
    <property type="term" value="F:uroporphyrin-III C-methyltransferase activity"/>
    <property type="evidence" value="ECO:0007669"/>
    <property type="project" value="UniProtKB-EC"/>
</dbReference>
<dbReference type="SUPFAM" id="SSF53790">
    <property type="entry name" value="Tetrapyrrole methylase"/>
    <property type="match status" value="1"/>
</dbReference>